<feature type="transmembrane region" description="Helical" evidence="1">
    <location>
        <begin position="116"/>
        <end position="138"/>
    </location>
</feature>
<evidence type="ECO:0000313" key="2">
    <source>
        <dbReference type="EMBL" id="KAJ7758818.1"/>
    </source>
</evidence>
<feature type="transmembrane region" description="Helical" evidence="1">
    <location>
        <begin position="191"/>
        <end position="213"/>
    </location>
</feature>
<dbReference type="Proteomes" id="UP001215280">
    <property type="component" value="Unassembled WGS sequence"/>
</dbReference>
<proteinExistence type="predicted"/>
<keyword evidence="1" id="KW-0472">Membrane</keyword>
<feature type="transmembrane region" description="Helical" evidence="1">
    <location>
        <begin position="87"/>
        <end position="109"/>
    </location>
</feature>
<sequence length="311" mass="33746">MSLSLSSVNLATLAIGSFLYGMYTVLSPISMYLLLQRHTVTNPSRKTASVLRSVVFLSAIVLFLVVTGNGCEAELFYLDNAQSTYRALNSSLSASVVIGDALIIYRLWVVWTRSKLVIVFPICSLAAFAVGSGISTHLIENRKTVFSDKWLTASTVLTPVNNMYCTALISWKIWFTTKFSIASNGNNLQKFLVIVVESAGIYAIWVILFSVTYEPNSNLASFFLETTPAVVGIVNALIHTRVGLGWTSEPKQGPPTQLIFAGPSMSVESNCYGGIPSNMRVEGSEATGMGKGGLGTRRPFLDSIHEGLFTV</sequence>
<comment type="caution">
    <text evidence="2">The sequence shown here is derived from an EMBL/GenBank/DDBJ whole genome shotgun (WGS) entry which is preliminary data.</text>
</comment>
<evidence type="ECO:0000313" key="3">
    <source>
        <dbReference type="Proteomes" id="UP001215280"/>
    </source>
</evidence>
<reference evidence="2" key="1">
    <citation type="submission" date="2023-03" db="EMBL/GenBank/DDBJ databases">
        <title>Massive genome expansion in bonnet fungi (Mycena s.s.) driven by repeated elements and novel gene families across ecological guilds.</title>
        <authorList>
            <consortium name="Lawrence Berkeley National Laboratory"/>
            <person name="Harder C.B."/>
            <person name="Miyauchi S."/>
            <person name="Viragh M."/>
            <person name="Kuo A."/>
            <person name="Thoen E."/>
            <person name="Andreopoulos B."/>
            <person name="Lu D."/>
            <person name="Skrede I."/>
            <person name="Drula E."/>
            <person name="Henrissat B."/>
            <person name="Morin E."/>
            <person name="Kohler A."/>
            <person name="Barry K."/>
            <person name="LaButti K."/>
            <person name="Morin E."/>
            <person name="Salamov A."/>
            <person name="Lipzen A."/>
            <person name="Mereny Z."/>
            <person name="Hegedus B."/>
            <person name="Baldrian P."/>
            <person name="Stursova M."/>
            <person name="Weitz H."/>
            <person name="Taylor A."/>
            <person name="Grigoriev I.V."/>
            <person name="Nagy L.G."/>
            <person name="Martin F."/>
            <person name="Kauserud H."/>
        </authorList>
    </citation>
    <scope>NUCLEOTIDE SEQUENCE</scope>
    <source>
        <strain evidence="2">CBHHK188m</strain>
    </source>
</reference>
<gene>
    <name evidence="2" type="ORF">DFH07DRAFT_940227</name>
</gene>
<keyword evidence="1" id="KW-1133">Transmembrane helix</keyword>
<feature type="transmembrane region" description="Helical" evidence="1">
    <location>
        <begin position="12"/>
        <end position="35"/>
    </location>
</feature>
<dbReference type="EMBL" id="JARJLG010000054">
    <property type="protein sequence ID" value="KAJ7758818.1"/>
    <property type="molecule type" value="Genomic_DNA"/>
</dbReference>
<keyword evidence="1" id="KW-0812">Transmembrane</keyword>
<organism evidence="2 3">
    <name type="scientific">Mycena maculata</name>
    <dbReference type="NCBI Taxonomy" id="230809"/>
    <lineage>
        <taxon>Eukaryota</taxon>
        <taxon>Fungi</taxon>
        <taxon>Dikarya</taxon>
        <taxon>Basidiomycota</taxon>
        <taxon>Agaricomycotina</taxon>
        <taxon>Agaricomycetes</taxon>
        <taxon>Agaricomycetidae</taxon>
        <taxon>Agaricales</taxon>
        <taxon>Marasmiineae</taxon>
        <taxon>Mycenaceae</taxon>
        <taxon>Mycena</taxon>
    </lineage>
</organism>
<feature type="transmembrane region" description="Helical" evidence="1">
    <location>
        <begin position="150"/>
        <end position="171"/>
    </location>
</feature>
<dbReference type="AlphaFoldDB" id="A0AAD7J837"/>
<evidence type="ECO:0000256" key="1">
    <source>
        <dbReference type="SAM" id="Phobius"/>
    </source>
</evidence>
<keyword evidence="3" id="KW-1185">Reference proteome</keyword>
<feature type="transmembrane region" description="Helical" evidence="1">
    <location>
        <begin position="47"/>
        <end position="67"/>
    </location>
</feature>
<accession>A0AAD7J837</accession>
<name>A0AAD7J837_9AGAR</name>
<protein>
    <submittedName>
        <fullName evidence="2">Uncharacterized protein</fullName>
    </submittedName>
</protein>